<dbReference type="OrthoDB" id="2021186at2759"/>
<dbReference type="InterPro" id="IPR029523">
    <property type="entry name" value="INO80B/Ies2"/>
</dbReference>
<feature type="compositionally biased region" description="Acidic residues" evidence="1">
    <location>
        <begin position="112"/>
        <end position="156"/>
    </location>
</feature>
<dbReference type="Pfam" id="PF04795">
    <property type="entry name" value="PAPA-1"/>
    <property type="match status" value="1"/>
</dbReference>
<dbReference type="EMBL" id="ML978139">
    <property type="protein sequence ID" value="KAF2093253.1"/>
    <property type="molecule type" value="Genomic_DNA"/>
</dbReference>
<feature type="region of interest" description="Disordered" evidence="1">
    <location>
        <begin position="1"/>
        <end position="352"/>
    </location>
</feature>
<dbReference type="GO" id="GO:0006338">
    <property type="term" value="P:chromatin remodeling"/>
    <property type="evidence" value="ECO:0007669"/>
    <property type="project" value="InterPro"/>
</dbReference>
<dbReference type="GO" id="GO:0031011">
    <property type="term" value="C:Ino80 complex"/>
    <property type="evidence" value="ECO:0007669"/>
    <property type="project" value="InterPro"/>
</dbReference>
<evidence type="ECO:0000259" key="2">
    <source>
        <dbReference type="SMART" id="SM01406"/>
    </source>
</evidence>
<feature type="compositionally biased region" description="Acidic residues" evidence="1">
    <location>
        <begin position="192"/>
        <end position="251"/>
    </location>
</feature>
<dbReference type="SMART" id="SM01406">
    <property type="entry name" value="PAPA-1"/>
    <property type="match status" value="1"/>
</dbReference>
<feature type="compositionally biased region" description="Basic residues" evidence="1">
    <location>
        <begin position="326"/>
        <end position="337"/>
    </location>
</feature>
<protein>
    <recommendedName>
        <fullName evidence="2">INO80 complex subunit B-like conserved region domain-containing protein</fullName>
    </recommendedName>
</protein>
<feature type="compositionally biased region" description="Low complexity" evidence="1">
    <location>
        <begin position="157"/>
        <end position="167"/>
    </location>
</feature>
<dbReference type="PANTHER" id="PTHR21561:SF12">
    <property type="entry name" value="INO80 COMPLEX SUBUNIT B"/>
    <property type="match status" value="1"/>
</dbReference>
<evidence type="ECO:0000313" key="4">
    <source>
        <dbReference type="Proteomes" id="UP000799772"/>
    </source>
</evidence>
<dbReference type="Proteomes" id="UP000799772">
    <property type="component" value="Unassembled WGS sequence"/>
</dbReference>
<sequence length="411" mass="45001">MTTRRLRPKKELIKPPSNSISAPSNRPRRAAAQASAAATTSALDRETDSPDEPRPEKQAIKLKVGSRLREVEKPSITVGGRKSGGTRDSFEGGEIIVGSRPTRPRKKAIVEETSEDEEGEEADGDEEEDEDAEGDEDDDAQGNEDAEGDDDVDMEDAPPAVAAVKVGGASGIRTKPSVTITPAKDDKLPGVEDQEMAMDDDDDEELSELESQEEEGGEEDAEGEEDEEMDAEGDEEEDAEGDSDEDDDDETPASISRSNTPDPSKLTRRQRGEFEGGLMALSNEAQKKKHLTAEEHAARRAEMARRRKNLSEKRNEEEKMDTINRLLKKQAPKRRGRREIDPDGGDETMDLEEFRPSPIYVRTVSNASGSMVAVPEEYMEAENISGVFKGGVTGGKPTPFRGRMVEEVEAN</sequence>
<dbReference type="PANTHER" id="PTHR21561">
    <property type="entry name" value="INO80 COMPLEX SUBUNIT B"/>
    <property type="match status" value="1"/>
</dbReference>
<feature type="compositionally biased region" description="Polar residues" evidence="1">
    <location>
        <begin position="253"/>
        <end position="262"/>
    </location>
</feature>
<feature type="domain" description="INO80 complex subunit B-like conserved region" evidence="2">
    <location>
        <begin position="295"/>
        <end position="378"/>
    </location>
</feature>
<evidence type="ECO:0000256" key="1">
    <source>
        <dbReference type="SAM" id="MobiDB-lite"/>
    </source>
</evidence>
<feature type="compositionally biased region" description="Low complexity" evidence="1">
    <location>
        <begin position="15"/>
        <end position="42"/>
    </location>
</feature>
<proteinExistence type="predicted"/>
<organism evidence="3 4">
    <name type="scientific">Rhizodiscina lignyota</name>
    <dbReference type="NCBI Taxonomy" id="1504668"/>
    <lineage>
        <taxon>Eukaryota</taxon>
        <taxon>Fungi</taxon>
        <taxon>Dikarya</taxon>
        <taxon>Ascomycota</taxon>
        <taxon>Pezizomycotina</taxon>
        <taxon>Dothideomycetes</taxon>
        <taxon>Pleosporomycetidae</taxon>
        <taxon>Aulographales</taxon>
        <taxon>Rhizodiscinaceae</taxon>
        <taxon>Rhizodiscina</taxon>
    </lineage>
</organism>
<comment type="caution">
    <text evidence="3">The sequence shown here is derived from an EMBL/GenBank/DDBJ whole genome shotgun (WGS) entry which is preliminary data.</text>
</comment>
<dbReference type="InterPro" id="IPR006880">
    <property type="entry name" value="INO80B_C"/>
</dbReference>
<feature type="compositionally biased region" description="Basic and acidic residues" evidence="1">
    <location>
        <begin position="291"/>
        <end position="322"/>
    </location>
</feature>
<reference evidence="3" key="1">
    <citation type="journal article" date="2020" name="Stud. Mycol.">
        <title>101 Dothideomycetes genomes: a test case for predicting lifestyles and emergence of pathogens.</title>
        <authorList>
            <person name="Haridas S."/>
            <person name="Albert R."/>
            <person name="Binder M."/>
            <person name="Bloem J."/>
            <person name="Labutti K."/>
            <person name="Salamov A."/>
            <person name="Andreopoulos B."/>
            <person name="Baker S."/>
            <person name="Barry K."/>
            <person name="Bills G."/>
            <person name="Bluhm B."/>
            <person name="Cannon C."/>
            <person name="Castanera R."/>
            <person name="Culley D."/>
            <person name="Daum C."/>
            <person name="Ezra D."/>
            <person name="Gonzalez J."/>
            <person name="Henrissat B."/>
            <person name="Kuo A."/>
            <person name="Liang C."/>
            <person name="Lipzen A."/>
            <person name="Lutzoni F."/>
            <person name="Magnuson J."/>
            <person name="Mondo S."/>
            <person name="Nolan M."/>
            <person name="Ohm R."/>
            <person name="Pangilinan J."/>
            <person name="Park H.-J."/>
            <person name="Ramirez L."/>
            <person name="Alfaro M."/>
            <person name="Sun H."/>
            <person name="Tritt A."/>
            <person name="Yoshinaga Y."/>
            <person name="Zwiers L.-H."/>
            <person name="Turgeon B."/>
            <person name="Goodwin S."/>
            <person name="Spatafora J."/>
            <person name="Crous P."/>
            <person name="Grigoriev I."/>
        </authorList>
    </citation>
    <scope>NUCLEOTIDE SEQUENCE</scope>
    <source>
        <strain evidence="3">CBS 133067</strain>
    </source>
</reference>
<feature type="compositionally biased region" description="Basic and acidic residues" evidence="1">
    <location>
        <begin position="43"/>
        <end position="59"/>
    </location>
</feature>
<feature type="compositionally biased region" description="Acidic residues" evidence="1">
    <location>
        <begin position="342"/>
        <end position="351"/>
    </location>
</feature>
<keyword evidence="4" id="KW-1185">Reference proteome</keyword>
<gene>
    <name evidence="3" type="ORF">NA57DRAFT_81590</name>
</gene>
<accession>A0A9P4M181</accession>
<evidence type="ECO:0000313" key="3">
    <source>
        <dbReference type="EMBL" id="KAF2093253.1"/>
    </source>
</evidence>
<name>A0A9P4M181_9PEZI</name>
<dbReference type="AlphaFoldDB" id="A0A9P4M181"/>